<keyword evidence="2" id="KW-0472">Membrane</keyword>
<evidence type="ECO:0000313" key="3">
    <source>
        <dbReference type="EMBL" id="OCL07865.1"/>
    </source>
</evidence>
<dbReference type="AlphaFoldDB" id="A0A8E2JSC9"/>
<dbReference type="Proteomes" id="UP000250140">
    <property type="component" value="Unassembled WGS sequence"/>
</dbReference>
<feature type="region of interest" description="Disordered" evidence="1">
    <location>
        <begin position="214"/>
        <end position="298"/>
    </location>
</feature>
<organism evidence="3 4">
    <name type="scientific">Glonium stellatum</name>
    <dbReference type="NCBI Taxonomy" id="574774"/>
    <lineage>
        <taxon>Eukaryota</taxon>
        <taxon>Fungi</taxon>
        <taxon>Dikarya</taxon>
        <taxon>Ascomycota</taxon>
        <taxon>Pezizomycotina</taxon>
        <taxon>Dothideomycetes</taxon>
        <taxon>Pleosporomycetidae</taxon>
        <taxon>Gloniales</taxon>
        <taxon>Gloniaceae</taxon>
        <taxon>Glonium</taxon>
    </lineage>
</organism>
<accession>A0A8E2JSC9</accession>
<feature type="transmembrane region" description="Helical" evidence="2">
    <location>
        <begin position="41"/>
        <end position="61"/>
    </location>
</feature>
<gene>
    <name evidence="3" type="ORF">AOQ84DRAFT_431970</name>
</gene>
<sequence length="298" mass="32480">MAYTRNHIVAIVSIVFLIILTAIAGYAASRSNHLSLPIPKSLTGFTAALPLAAGFLLEGGYALSRGGPRRNRNTPSPPPRALFTIIANVLILVYSTVIITLLGTHTGPTSQLLCGLNDRWMSMYKDKNGEAIKAIQDTDKAFPFQDKVNGVEACEKTYHFAKSCFESWRGEEKGLSGLLMGVVGLVVVWQLSFVVAPSMRNTAWIKRIFPEDAAPAEDEEQGNGSDPRRAIGYLSTRDRYTDDPRVTEEDATDDEHTDEGGNTGKRTIEARPKDVLPGERSNGGPAQPAHTGNEWADH</sequence>
<name>A0A8E2JSC9_9PEZI</name>
<feature type="compositionally biased region" description="Basic and acidic residues" evidence="1">
    <location>
        <begin position="266"/>
        <end position="277"/>
    </location>
</feature>
<feature type="transmembrane region" description="Helical" evidence="2">
    <location>
        <begin position="175"/>
        <end position="196"/>
    </location>
</feature>
<evidence type="ECO:0000313" key="4">
    <source>
        <dbReference type="Proteomes" id="UP000250140"/>
    </source>
</evidence>
<feature type="transmembrane region" description="Helical" evidence="2">
    <location>
        <begin position="7"/>
        <end position="29"/>
    </location>
</feature>
<reference evidence="3 4" key="1">
    <citation type="journal article" date="2016" name="Nat. Commun.">
        <title>Ectomycorrhizal ecology is imprinted in the genome of the dominant symbiotic fungus Cenococcum geophilum.</title>
        <authorList>
            <consortium name="DOE Joint Genome Institute"/>
            <person name="Peter M."/>
            <person name="Kohler A."/>
            <person name="Ohm R.A."/>
            <person name="Kuo A."/>
            <person name="Krutzmann J."/>
            <person name="Morin E."/>
            <person name="Arend M."/>
            <person name="Barry K.W."/>
            <person name="Binder M."/>
            <person name="Choi C."/>
            <person name="Clum A."/>
            <person name="Copeland A."/>
            <person name="Grisel N."/>
            <person name="Haridas S."/>
            <person name="Kipfer T."/>
            <person name="LaButti K."/>
            <person name="Lindquist E."/>
            <person name="Lipzen A."/>
            <person name="Maire R."/>
            <person name="Meier B."/>
            <person name="Mihaltcheva S."/>
            <person name="Molinier V."/>
            <person name="Murat C."/>
            <person name="Poggeler S."/>
            <person name="Quandt C.A."/>
            <person name="Sperisen C."/>
            <person name="Tritt A."/>
            <person name="Tisserant E."/>
            <person name="Crous P.W."/>
            <person name="Henrissat B."/>
            <person name="Nehls U."/>
            <person name="Egli S."/>
            <person name="Spatafora J.W."/>
            <person name="Grigoriev I.V."/>
            <person name="Martin F.M."/>
        </authorList>
    </citation>
    <scope>NUCLEOTIDE SEQUENCE [LARGE SCALE GENOMIC DNA]</scope>
    <source>
        <strain evidence="3 4">CBS 207.34</strain>
    </source>
</reference>
<evidence type="ECO:0000256" key="1">
    <source>
        <dbReference type="SAM" id="MobiDB-lite"/>
    </source>
</evidence>
<evidence type="ECO:0000256" key="2">
    <source>
        <dbReference type="SAM" id="Phobius"/>
    </source>
</evidence>
<proteinExistence type="predicted"/>
<protein>
    <recommendedName>
        <fullName evidence="5">Tetraspanin</fullName>
    </recommendedName>
</protein>
<feature type="transmembrane region" description="Helical" evidence="2">
    <location>
        <begin position="81"/>
        <end position="103"/>
    </location>
</feature>
<dbReference type="EMBL" id="KV749773">
    <property type="protein sequence ID" value="OCL07865.1"/>
    <property type="molecule type" value="Genomic_DNA"/>
</dbReference>
<evidence type="ECO:0008006" key="5">
    <source>
        <dbReference type="Google" id="ProtNLM"/>
    </source>
</evidence>
<keyword evidence="2" id="KW-1133">Transmembrane helix</keyword>
<keyword evidence="4" id="KW-1185">Reference proteome</keyword>
<keyword evidence="2" id="KW-0812">Transmembrane</keyword>
<dbReference type="OrthoDB" id="71600at2759"/>
<feature type="compositionally biased region" description="Basic and acidic residues" evidence="1">
    <location>
        <begin position="236"/>
        <end position="248"/>
    </location>
</feature>